<dbReference type="Pfam" id="PF06733">
    <property type="entry name" value="DEAD_2"/>
    <property type="match status" value="1"/>
</dbReference>
<evidence type="ECO:0000256" key="11">
    <source>
        <dbReference type="ARBA" id="ARBA00023004"/>
    </source>
</evidence>
<evidence type="ECO:0000256" key="12">
    <source>
        <dbReference type="ARBA" id="ARBA00023014"/>
    </source>
</evidence>
<dbReference type="OrthoDB" id="267079at2759"/>
<evidence type="ECO:0000256" key="7">
    <source>
        <dbReference type="ARBA" id="ARBA00022741"/>
    </source>
</evidence>
<comment type="cofactor">
    <cofactor evidence="1">
        <name>[4Fe-4S] cluster</name>
        <dbReference type="ChEBI" id="CHEBI:49883"/>
    </cofactor>
</comment>
<dbReference type="InterPro" id="IPR013020">
    <property type="entry name" value="Rad3/Chl1-like"/>
</dbReference>
<dbReference type="GO" id="GO:0046872">
    <property type="term" value="F:metal ion binding"/>
    <property type="evidence" value="ECO:0007669"/>
    <property type="project" value="UniProtKB-KW"/>
</dbReference>
<dbReference type="PANTHER" id="PTHR11472">
    <property type="entry name" value="DNA REPAIR DEAD HELICASE RAD3/XP-D SUBFAMILY MEMBER"/>
    <property type="match status" value="1"/>
</dbReference>
<evidence type="ECO:0000256" key="2">
    <source>
        <dbReference type="ARBA" id="ARBA00004123"/>
    </source>
</evidence>
<comment type="similarity">
    <text evidence="3">Belongs to the DEAD box helicase family. DEAH subfamily. DDX11/CHL1 sub-subfamily.</text>
</comment>
<keyword evidence="15" id="KW-0131">Cell cycle</keyword>
<dbReference type="InterPro" id="IPR027417">
    <property type="entry name" value="P-loop_NTPase"/>
</dbReference>
<evidence type="ECO:0000256" key="13">
    <source>
        <dbReference type="ARBA" id="ARBA00023235"/>
    </source>
</evidence>
<dbReference type="PROSITE" id="PS51193">
    <property type="entry name" value="HELICASE_ATP_BIND_2"/>
    <property type="match status" value="1"/>
</dbReference>
<evidence type="ECO:0000256" key="14">
    <source>
        <dbReference type="ARBA" id="ARBA00023242"/>
    </source>
</evidence>
<reference evidence="23 24" key="1">
    <citation type="journal article" date="2015" name="Fungal Genet. Biol.">
        <title>Evolution of novel wood decay mechanisms in Agaricales revealed by the genome sequences of Fistulina hepatica and Cylindrobasidium torrendii.</title>
        <authorList>
            <person name="Floudas D."/>
            <person name="Held B.W."/>
            <person name="Riley R."/>
            <person name="Nagy L.G."/>
            <person name="Koehler G."/>
            <person name="Ransdell A.S."/>
            <person name="Younus H."/>
            <person name="Chow J."/>
            <person name="Chiniquy J."/>
            <person name="Lipzen A."/>
            <person name="Tritt A."/>
            <person name="Sun H."/>
            <person name="Haridas S."/>
            <person name="LaButti K."/>
            <person name="Ohm R.A."/>
            <person name="Kues U."/>
            <person name="Blanchette R.A."/>
            <person name="Grigoriev I.V."/>
            <person name="Minto R.E."/>
            <person name="Hibbett D.S."/>
        </authorList>
    </citation>
    <scope>NUCLEOTIDE SEQUENCE [LARGE SCALE GENOMIC DNA]</scope>
    <source>
        <strain evidence="23 24">ATCC 64428</strain>
    </source>
</reference>
<dbReference type="GO" id="GO:0051536">
    <property type="term" value="F:iron-sulfur cluster binding"/>
    <property type="evidence" value="ECO:0007669"/>
    <property type="project" value="UniProtKB-KW"/>
</dbReference>
<evidence type="ECO:0000256" key="4">
    <source>
        <dbReference type="ARBA" id="ARBA00016387"/>
    </source>
</evidence>
<protein>
    <recommendedName>
        <fullName evidence="5">ATP-dependent DNA helicase CHL1</fullName>
        <ecNumber evidence="17">5.6.2.3</ecNumber>
    </recommendedName>
    <alternativeName>
        <fullName evidence="4">ATP-dependent DNA helicase chl1</fullName>
    </alternativeName>
    <alternativeName>
        <fullName evidence="16">Chromosome loss protein 1</fullName>
    </alternativeName>
    <alternativeName>
        <fullName evidence="18 19">DNA 5'-3' helicase CHL1</fullName>
    </alternativeName>
</protein>
<dbReference type="GO" id="GO:0005634">
    <property type="term" value="C:nucleus"/>
    <property type="evidence" value="ECO:0007669"/>
    <property type="project" value="UniProtKB-SubCell"/>
</dbReference>
<dbReference type="GO" id="GO:0006139">
    <property type="term" value="P:nucleobase-containing compound metabolic process"/>
    <property type="evidence" value="ECO:0007669"/>
    <property type="project" value="InterPro"/>
</dbReference>
<dbReference type="NCBIfam" id="TIGR00604">
    <property type="entry name" value="rad3"/>
    <property type="match status" value="1"/>
</dbReference>
<gene>
    <name evidence="23" type="ORF">FISHEDRAFT_40874</name>
</gene>
<keyword evidence="9 23" id="KW-0347">Helicase</keyword>
<evidence type="ECO:0000256" key="9">
    <source>
        <dbReference type="ARBA" id="ARBA00022806"/>
    </source>
</evidence>
<evidence type="ECO:0000256" key="5">
    <source>
        <dbReference type="ARBA" id="ARBA00017386"/>
    </source>
</evidence>
<name>A0A0D7AE59_9AGAR</name>
<comment type="function">
    <text evidence="20">ATP-dependent DNA helicase important for chromosome transmission and normal cell cycle progression in G(2)/M. May have a role in changing DNA topology to allow the loading of proteins involved in maintaining sister chromatid cohesion in the vicinity of the centromeres. Has a specific role in chromosome segregation during meiosis II.</text>
</comment>
<dbReference type="Proteomes" id="UP000054144">
    <property type="component" value="Unassembled WGS sequence"/>
</dbReference>
<evidence type="ECO:0000256" key="17">
    <source>
        <dbReference type="ARBA" id="ARBA00044969"/>
    </source>
</evidence>
<evidence type="ECO:0000256" key="20">
    <source>
        <dbReference type="ARBA" id="ARBA00045702"/>
    </source>
</evidence>
<evidence type="ECO:0000256" key="3">
    <source>
        <dbReference type="ARBA" id="ARBA00008435"/>
    </source>
</evidence>
<evidence type="ECO:0000313" key="23">
    <source>
        <dbReference type="EMBL" id="KIY49612.1"/>
    </source>
</evidence>
<keyword evidence="12" id="KW-0411">Iron-sulfur</keyword>
<proteinExistence type="inferred from homology"/>
<accession>A0A0D7AE59</accession>
<dbReference type="InterPro" id="IPR010614">
    <property type="entry name" value="RAD3-like_helicase_DEAD"/>
</dbReference>
<feature type="domain" description="Helicase ATP-binding" evidence="22">
    <location>
        <begin position="12"/>
        <end position="410"/>
    </location>
</feature>
<evidence type="ECO:0000256" key="19">
    <source>
        <dbReference type="ARBA" id="ARBA00045008"/>
    </source>
</evidence>
<dbReference type="GO" id="GO:0005524">
    <property type="term" value="F:ATP binding"/>
    <property type="evidence" value="ECO:0007669"/>
    <property type="project" value="UniProtKB-KW"/>
</dbReference>
<evidence type="ECO:0000256" key="15">
    <source>
        <dbReference type="ARBA" id="ARBA00023306"/>
    </source>
</evidence>
<keyword evidence="13" id="KW-0413">Isomerase</keyword>
<evidence type="ECO:0000256" key="6">
    <source>
        <dbReference type="ARBA" id="ARBA00022723"/>
    </source>
</evidence>
<keyword evidence="6" id="KW-0479">Metal-binding</keyword>
<dbReference type="GO" id="GO:0043139">
    <property type="term" value="F:5'-3' DNA helicase activity"/>
    <property type="evidence" value="ECO:0007669"/>
    <property type="project" value="UniProtKB-EC"/>
</dbReference>
<dbReference type="GO" id="GO:0016818">
    <property type="term" value="F:hydrolase activity, acting on acid anhydrides, in phosphorus-containing anhydrides"/>
    <property type="evidence" value="ECO:0007669"/>
    <property type="project" value="InterPro"/>
</dbReference>
<evidence type="ECO:0000256" key="16">
    <source>
        <dbReference type="ARBA" id="ARBA00029709"/>
    </source>
</evidence>
<evidence type="ECO:0000256" key="8">
    <source>
        <dbReference type="ARBA" id="ARBA00022801"/>
    </source>
</evidence>
<comment type="subcellular location">
    <subcellularLocation>
        <location evidence="2">Nucleus</location>
    </subcellularLocation>
</comment>
<keyword evidence="8" id="KW-0378">Hydrolase</keyword>
<dbReference type="Gene3D" id="3.40.50.300">
    <property type="entry name" value="P-loop containing nucleotide triphosphate hydrolases"/>
    <property type="match status" value="3"/>
</dbReference>
<keyword evidence="10" id="KW-0067">ATP-binding</keyword>
<evidence type="ECO:0000313" key="24">
    <source>
        <dbReference type="Proteomes" id="UP000054144"/>
    </source>
</evidence>
<dbReference type="SMART" id="SM00491">
    <property type="entry name" value="HELICc2"/>
    <property type="match status" value="1"/>
</dbReference>
<evidence type="ECO:0000256" key="18">
    <source>
        <dbReference type="ARBA" id="ARBA00044998"/>
    </source>
</evidence>
<keyword evidence="7" id="KW-0547">Nucleotide-binding</keyword>
<organism evidence="23 24">
    <name type="scientific">Fistulina hepatica ATCC 64428</name>
    <dbReference type="NCBI Taxonomy" id="1128425"/>
    <lineage>
        <taxon>Eukaryota</taxon>
        <taxon>Fungi</taxon>
        <taxon>Dikarya</taxon>
        <taxon>Basidiomycota</taxon>
        <taxon>Agaricomycotina</taxon>
        <taxon>Agaricomycetes</taxon>
        <taxon>Agaricomycetidae</taxon>
        <taxon>Agaricales</taxon>
        <taxon>Fistulinaceae</taxon>
        <taxon>Fistulina</taxon>
    </lineage>
</organism>
<dbReference type="InterPro" id="IPR006555">
    <property type="entry name" value="ATP-dep_Helicase_C"/>
</dbReference>
<dbReference type="AlphaFoldDB" id="A0A0D7AE59"/>
<comment type="catalytic activity">
    <reaction evidence="21">
        <text>ATP + H2O = ADP + phosphate + H(+)</text>
        <dbReference type="Rhea" id="RHEA:13065"/>
        <dbReference type="ChEBI" id="CHEBI:15377"/>
        <dbReference type="ChEBI" id="CHEBI:15378"/>
        <dbReference type="ChEBI" id="CHEBI:30616"/>
        <dbReference type="ChEBI" id="CHEBI:43474"/>
        <dbReference type="ChEBI" id="CHEBI:456216"/>
        <dbReference type="EC" id="5.6.2.3"/>
    </reaction>
</comment>
<evidence type="ECO:0000256" key="21">
    <source>
        <dbReference type="ARBA" id="ARBA00048954"/>
    </source>
</evidence>
<keyword evidence="14" id="KW-0539">Nucleus</keyword>
<evidence type="ECO:0000256" key="10">
    <source>
        <dbReference type="ARBA" id="ARBA00022840"/>
    </source>
</evidence>
<evidence type="ECO:0000259" key="22">
    <source>
        <dbReference type="PROSITE" id="PS51193"/>
    </source>
</evidence>
<dbReference type="InterPro" id="IPR006554">
    <property type="entry name" value="Helicase-like_DEXD_c2"/>
</dbReference>
<dbReference type="SUPFAM" id="SSF52540">
    <property type="entry name" value="P-loop containing nucleoside triphosphate hydrolases"/>
    <property type="match status" value="1"/>
</dbReference>
<evidence type="ECO:0000256" key="1">
    <source>
        <dbReference type="ARBA" id="ARBA00001966"/>
    </source>
</evidence>
<dbReference type="CDD" id="cd18788">
    <property type="entry name" value="SF2_C_XPD"/>
    <property type="match status" value="1"/>
</dbReference>
<dbReference type="GO" id="GO:0003677">
    <property type="term" value="F:DNA binding"/>
    <property type="evidence" value="ECO:0007669"/>
    <property type="project" value="InterPro"/>
</dbReference>
<dbReference type="InterPro" id="IPR014013">
    <property type="entry name" value="Helic_SF1/SF2_ATP-bd_DinG/Rad3"/>
</dbReference>
<keyword evidence="24" id="KW-1185">Reference proteome</keyword>
<sequence length="842" mass="94121">MSDNGLVLPTPDAFPIFPFAQPYDIQRDLMRHVYGCTEAGKVTVVESPTGTGKTLSLLTATLTWLRDDRARARKAILEDCVANDGSPSWVIEQTLERKRRELDAKERDRVNRLRRARQRERAQSAKHMYLSHCQKAHVSHPKTMPQDDRIYLPSDDEGPVDDDEGMSPAVRALFAKIEKGKAKAHDEEEDERPCTKIYYTSRTHSQLSQILPELPSSKRKFVDEESGETDDGVQFYTTRTVPLGSRKQLCINNDLRKLKGDLDEACRALLGEKGERRCPYLPPTDDEERILNLRDQILATPKDIEDLAQAGRVSGTCPYFGSRRAIAQAELITLPYNLLLQKSAREALGIDLKGQVVVIDEAHNLISTLLELSTHRLSRTKLLLAFSQVRIYFDKFRTRLKPAHVISLKRLIAFLEGLTKVVTEWDGDGDSVEIMTTNELLERLGQKAAGVNLLEVERYLKSSKIARKISSYCESKEDKASQYPSISYLRKGMLPPLHAVEEFMISLTDSNDDGRVMFSRTIDGDVELKYQLLNPAPRFQVVVDDARSVILAGGTMSPMSDVINQLFSRVAPERISSFSCGHVVPSQNLLALALTKGPRGGELEYKAGRQNNPDVIAELGQILINFACVVPRGLVVFFPSYNFLNTAKTRWTETGVLERIKARKQLFFEPTENAEVEAVLRGYTAAVHDTTPTTKKGGALLLAVVGAKLSEGLNFSDDLARAVMVVGLPYANLGSPELKERMDYVRRAEAKRLAETKTARPAGRKDAAAELYENMCMNAVNQSIGRAIRHRGDWAALILLDRRYAASNVRQKLPKWIGGGLVVADTFGRAAKELGAFYRSKM</sequence>
<dbReference type="EC" id="5.6.2.3" evidence="17"/>
<dbReference type="SMART" id="SM00488">
    <property type="entry name" value="DEXDc2"/>
    <property type="match status" value="1"/>
</dbReference>
<keyword evidence="11" id="KW-0408">Iron</keyword>
<dbReference type="EMBL" id="KN881721">
    <property type="protein sequence ID" value="KIY49612.1"/>
    <property type="molecule type" value="Genomic_DNA"/>
</dbReference>
<dbReference type="Pfam" id="PF13307">
    <property type="entry name" value="Helicase_C_2"/>
    <property type="match status" value="1"/>
</dbReference>
<dbReference type="InterPro" id="IPR045028">
    <property type="entry name" value="DinG/Rad3-like"/>
</dbReference>
<dbReference type="GO" id="GO:0034085">
    <property type="term" value="P:establishment of sister chromatid cohesion"/>
    <property type="evidence" value="ECO:0007669"/>
    <property type="project" value="TreeGrafter"/>
</dbReference>
<dbReference type="PANTHER" id="PTHR11472:SF41">
    <property type="entry name" value="ATP-DEPENDENT DNA HELICASE DDX11-RELATED"/>
    <property type="match status" value="1"/>
</dbReference>